<dbReference type="InterPro" id="IPR012910">
    <property type="entry name" value="Plug_dom"/>
</dbReference>
<accession>A0ABR7QTC0</accession>
<evidence type="ECO:0000256" key="8">
    <source>
        <dbReference type="PROSITE-ProRule" id="PRU01360"/>
    </source>
</evidence>
<dbReference type="Proteomes" id="UP000618952">
    <property type="component" value="Unassembled WGS sequence"/>
</dbReference>
<evidence type="ECO:0000313" key="12">
    <source>
        <dbReference type="EMBL" id="MBC8770452.1"/>
    </source>
</evidence>
<dbReference type="Pfam" id="PF13715">
    <property type="entry name" value="CarbopepD_reg_2"/>
    <property type="match status" value="1"/>
</dbReference>
<evidence type="ECO:0000256" key="2">
    <source>
        <dbReference type="ARBA" id="ARBA00022448"/>
    </source>
</evidence>
<dbReference type="Gene3D" id="2.60.40.1120">
    <property type="entry name" value="Carboxypeptidase-like, regulatory domain"/>
    <property type="match status" value="1"/>
</dbReference>
<keyword evidence="3 8" id="KW-1134">Transmembrane beta strand</keyword>
<keyword evidence="12" id="KW-0675">Receptor</keyword>
<dbReference type="EMBL" id="JACLHY010000035">
    <property type="protein sequence ID" value="MBC8770452.1"/>
    <property type="molecule type" value="Genomic_DNA"/>
</dbReference>
<evidence type="ECO:0000259" key="10">
    <source>
        <dbReference type="Pfam" id="PF00593"/>
    </source>
</evidence>
<dbReference type="Gene3D" id="2.40.170.20">
    <property type="entry name" value="TonB-dependent receptor, beta-barrel domain"/>
    <property type="match status" value="1"/>
</dbReference>
<keyword evidence="2 8" id="KW-0813">Transport</keyword>
<comment type="similarity">
    <text evidence="8 9">Belongs to the TonB-dependent receptor family.</text>
</comment>
<dbReference type="InterPro" id="IPR008969">
    <property type="entry name" value="CarboxyPept-like_regulatory"/>
</dbReference>
<dbReference type="Pfam" id="PF07715">
    <property type="entry name" value="Plug"/>
    <property type="match status" value="1"/>
</dbReference>
<protein>
    <submittedName>
        <fullName evidence="12">TonB-dependent receptor</fullName>
    </submittedName>
</protein>
<evidence type="ECO:0000256" key="4">
    <source>
        <dbReference type="ARBA" id="ARBA00022692"/>
    </source>
</evidence>
<feature type="domain" description="TonB-dependent receptor-like beta-barrel" evidence="10">
    <location>
        <begin position="492"/>
        <end position="857"/>
    </location>
</feature>
<dbReference type="InterPro" id="IPR023997">
    <property type="entry name" value="TonB-dep_OMP_SusC/RagA_CS"/>
</dbReference>
<reference evidence="12 13" key="1">
    <citation type="submission" date="2020-08" db="EMBL/GenBank/DDBJ databases">
        <title>Arenibacter gaetbuli sp. nov., isolated from a sand dune.</title>
        <authorList>
            <person name="Park S."/>
            <person name="Yoon J.-H."/>
        </authorList>
    </citation>
    <scope>NUCLEOTIDE SEQUENCE [LARGE SCALE GENOMIC DNA]</scope>
    <source>
        <strain evidence="12 13">BSSL-BM3</strain>
    </source>
</reference>
<comment type="subcellular location">
    <subcellularLocation>
        <location evidence="1 8">Cell outer membrane</location>
        <topology evidence="1 8">Multi-pass membrane protein</topology>
    </subcellularLocation>
</comment>
<comment type="caution">
    <text evidence="12">The sequence shown here is derived from an EMBL/GenBank/DDBJ whole genome shotgun (WGS) entry which is preliminary data.</text>
</comment>
<dbReference type="InterPro" id="IPR036942">
    <property type="entry name" value="Beta-barrel_TonB_sf"/>
</dbReference>
<dbReference type="InterPro" id="IPR037066">
    <property type="entry name" value="Plug_dom_sf"/>
</dbReference>
<dbReference type="RefSeq" id="WP_187588281.1">
    <property type="nucleotide sequence ID" value="NZ_JACLHY010000035.1"/>
</dbReference>
<proteinExistence type="inferred from homology"/>
<dbReference type="Pfam" id="PF00593">
    <property type="entry name" value="TonB_dep_Rec_b-barrel"/>
    <property type="match status" value="1"/>
</dbReference>
<dbReference type="PROSITE" id="PS52016">
    <property type="entry name" value="TONB_DEPENDENT_REC_3"/>
    <property type="match status" value="1"/>
</dbReference>
<evidence type="ECO:0000256" key="3">
    <source>
        <dbReference type="ARBA" id="ARBA00022452"/>
    </source>
</evidence>
<keyword evidence="13" id="KW-1185">Reference proteome</keyword>
<name>A0ABR7QTC0_9FLAO</name>
<dbReference type="InterPro" id="IPR023996">
    <property type="entry name" value="TonB-dep_OMP_SusC/RagA"/>
</dbReference>
<dbReference type="NCBIfam" id="TIGR04056">
    <property type="entry name" value="OMP_RagA_SusC"/>
    <property type="match status" value="1"/>
</dbReference>
<keyword evidence="4 8" id="KW-0812">Transmembrane</keyword>
<dbReference type="SUPFAM" id="SSF56935">
    <property type="entry name" value="Porins"/>
    <property type="match status" value="1"/>
</dbReference>
<dbReference type="Gene3D" id="2.170.130.10">
    <property type="entry name" value="TonB-dependent receptor, plug domain"/>
    <property type="match status" value="1"/>
</dbReference>
<dbReference type="SUPFAM" id="SSF49464">
    <property type="entry name" value="Carboxypeptidase regulatory domain-like"/>
    <property type="match status" value="1"/>
</dbReference>
<feature type="domain" description="TonB-dependent receptor plug" evidence="11">
    <location>
        <begin position="231"/>
        <end position="338"/>
    </location>
</feature>
<evidence type="ECO:0000313" key="13">
    <source>
        <dbReference type="Proteomes" id="UP000618952"/>
    </source>
</evidence>
<sequence length="1100" mass="120813">MKKLLYKTRRRSPIFKFDLKMKLSILFVLVAFFSLKANDSYAQRAKITLNLNNVSVGQIIDEIESTTEFQFVYKIEDVDLNRIISIGVNNEKIEDILNRIFINTRTTYNVNDRRVYLLRRMDTPIINPQKVEYTNPVVQEIISGSITDKDGNPLPGANIVEKGTTNGVTADFDGNFSINLGNANAVLVISYIGFANKEIPVNGQTALRIVLEESAAGLDEVVVVGYGTVRRKDLTGSVSSVKAEEAFVAPVSNLDQAIQGRAAGVFVTSQNGAPGTGATIRIRGGNSITAGNEPLYVVDGFIGGGNLNTINPNDIESIEILKDASSTAIYGSRGANGVILITTKKGKIGKLQVNLRSAQGVQVLPERIDVQTGREFAEYRNKLNPGLFDLNNLPGQETNWQDEITRAAFFSDYQVSVSGGDEKTKHYTSFGYFSQEGIIKGSDFSRYSLRTNIDHKLSNVFKVGVNLSLSRSKTNNNLISTLSLVREDPLKPPYDEDGNYSVYNIGIDNGGGNLLANTELNLDETIYDRVLANTFIEAQLAKGLKLRSTFGGDFTHSKRNRFVPSINPSKIISGRLANASINEENTTSLLNENTLNYSVLFDKHSLNVLVGATVQKSETQSTSIVANELPSDGVEFNALELAPIEETGIDSDYSEFGLNSLLGRINYSYNDRYLLTLSVRRDGSSRLGANNKYSTFPSAAIAWKLSEENFIKNSKAIDNLKLRASYGLTGNSGVDPFSTLPTIGTNATAILNGIPVIGAQQTTLANPDLKWETTSQFDIGLEASFFDGRLTAEIDYYSKKTEDLLLAAEVPFFTGFTTQLQNVGTLENKGFDLSLGVILIRTDNFTWSTNLNVSTYKNKVLDLGGKPSIITHRLGSPSNDITSQLIVGEAVGTFWGSFYEGVDPASGDAIFTDISGPDGVPDGIVDENDKGVIGSSNPDFFGGFQNNIRYKNFDIEAFFQFTQGNENYNTDVYQVNGTQLNSYARLREGIWTPEDPNNATIPGFNSTSFNTSSTLYLQNASFLRLKTLQLGYTLPLTKLKAINQFRITLTGTNLFLIKDKDYLGFDPDVSSFGTNNTLRGYDNISYPQNRSFLLGFDFTF</sequence>
<evidence type="ECO:0000256" key="6">
    <source>
        <dbReference type="ARBA" id="ARBA00023136"/>
    </source>
</evidence>
<evidence type="ECO:0000259" key="11">
    <source>
        <dbReference type="Pfam" id="PF07715"/>
    </source>
</evidence>
<dbReference type="InterPro" id="IPR039426">
    <property type="entry name" value="TonB-dep_rcpt-like"/>
</dbReference>
<evidence type="ECO:0000256" key="9">
    <source>
        <dbReference type="RuleBase" id="RU003357"/>
    </source>
</evidence>
<dbReference type="NCBIfam" id="TIGR04057">
    <property type="entry name" value="SusC_RagA_signa"/>
    <property type="match status" value="1"/>
</dbReference>
<evidence type="ECO:0000256" key="1">
    <source>
        <dbReference type="ARBA" id="ARBA00004571"/>
    </source>
</evidence>
<evidence type="ECO:0000256" key="7">
    <source>
        <dbReference type="ARBA" id="ARBA00023237"/>
    </source>
</evidence>
<keyword evidence="7 8" id="KW-0998">Cell outer membrane</keyword>
<keyword evidence="5 9" id="KW-0798">TonB box</keyword>
<gene>
    <name evidence="12" type="ORF">H4O18_20830</name>
</gene>
<keyword evidence="6 8" id="KW-0472">Membrane</keyword>
<organism evidence="12 13">
    <name type="scientific">Arenibacter arenosicollis</name>
    <dbReference type="NCBI Taxonomy" id="2762274"/>
    <lineage>
        <taxon>Bacteria</taxon>
        <taxon>Pseudomonadati</taxon>
        <taxon>Bacteroidota</taxon>
        <taxon>Flavobacteriia</taxon>
        <taxon>Flavobacteriales</taxon>
        <taxon>Flavobacteriaceae</taxon>
        <taxon>Arenibacter</taxon>
    </lineage>
</organism>
<evidence type="ECO:0000256" key="5">
    <source>
        <dbReference type="ARBA" id="ARBA00023077"/>
    </source>
</evidence>
<dbReference type="InterPro" id="IPR000531">
    <property type="entry name" value="Beta-barrel_TonB"/>
</dbReference>